<sequence length="478" mass="54668">MEKIFGVKLGSAKCAVDLGDGSERGEYVCQDYILNKLGRPHRSISLMYCYYPFDKEWPARISEAHSDNEISFQWDYPYDDYFPYLGGLGGNTDGEPFSFMCDIRRHGQDVTLTVTMDPAVTDEQLAAIGRDLRPFGRLFLRINHEATGNWFSFNRRAGYQEVADFYCRAARIIKEQAPNVLTVLCIGGIEDPESEKMVREKEFAQAVRETDIWSVDKYMSLNWGWPYEVAERGGTKFRRSSVREIYELTKKSFDRFCHLNGGAPKPMVMSEMNSDGDVTGPFDQAETVRRFCDMLSEENADWFSAFTFYQFRDRGRLGLERQDPNNADVGIEQPVMQTYKEIIHEERFMPGLAVGGEVKLPVKLRWGSSEDADGIAVPLHFDAQPHFCELYFDDDSNLMIELNGRWFYKSPGAKVLDLMSAFFEKPLEGSADMTMKIFAPPASGENDLSAEDGLYNYYYTLEKLPVIRIRTAPILPEP</sequence>
<name>W7UGD0_RUMFL</name>
<evidence type="ECO:0000313" key="1">
    <source>
        <dbReference type="EMBL" id="EWM52998.1"/>
    </source>
</evidence>
<proteinExistence type="predicted"/>
<keyword evidence="2" id="KW-1185">Reference proteome</keyword>
<dbReference type="AlphaFoldDB" id="W7UGD0"/>
<dbReference type="eggNOG" id="ENOG5033R3R">
    <property type="taxonomic scope" value="Bacteria"/>
</dbReference>
<protein>
    <submittedName>
        <fullName evidence="1">Uncharacterized protein</fullName>
    </submittedName>
</protein>
<reference evidence="1 2" key="1">
    <citation type="journal article" date="2014" name="PLoS ONE">
        <title>Rumen cellulosomics: divergent fiber-degrading strategies revealed by comparative genome-wide analysis of six ruminococcal strains.</title>
        <authorList>
            <person name="Dassa B."/>
            <person name="Borovok I."/>
            <person name="Ruimy-Israeli V."/>
            <person name="Lamed R."/>
            <person name="Flint H.J."/>
            <person name="Duncan S.H."/>
            <person name="Henrissat B."/>
            <person name="Coutinho P."/>
            <person name="Morrison M."/>
            <person name="Mosoni P."/>
            <person name="Yeoman C.J."/>
            <person name="White B.A."/>
            <person name="Bayer E.A."/>
        </authorList>
    </citation>
    <scope>NUCLEOTIDE SEQUENCE [LARGE SCALE GENOMIC DNA]</scope>
    <source>
        <strain evidence="1 2">007c</strain>
    </source>
</reference>
<dbReference type="SUPFAM" id="SSF51445">
    <property type="entry name" value="(Trans)glycosidases"/>
    <property type="match status" value="1"/>
</dbReference>
<evidence type="ECO:0000313" key="2">
    <source>
        <dbReference type="Proteomes" id="UP000019365"/>
    </source>
</evidence>
<gene>
    <name evidence="1" type="ORF">RF007C_15410</name>
</gene>
<dbReference type="RefSeq" id="WP_037300186.1">
    <property type="nucleotide sequence ID" value="NZ_ATAX01000028.1"/>
</dbReference>
<accession>W7UGD0</accession>
<comment type="caution">
    <text evidence="1">The sequence shown here is derived from an EMBL/GenBank/DDBJ whole genome shotgun (WGS) entry which is preliminary data.</text>
</comment>
<dbReference type="Gene3D" id="3.20.20.80">
    <property type="entry name" value="Glycosidases"/>
    <property type="match status" value="1"/>
</dbReference>
<dbReference type="Proteomes" id="UP000019365">
    <property type="component" value="Unassembled WGS sequence"/>
</dbReference>
<dbReference type="OrthoDB" id="2050760at2"/>
<dbReference type="EMBL" id="ATAX01000028">
    <property type="protein sequence ID" value="EWM52998.1"/>
    <property type="molecule type" value="Genomic_DNA"/>
</dbReference>
<dbReference type="InterPro" id="IPR017853">
    <property type="entry name" value="GH"/>
</dbReference>
<dbReference type="PATRIC" id="fig|1341157.4.peg.2481"/>
<organism evidence="1 2">
    <name type="scientific">Ruminococcus flavefaciens 007c</name>
    <dbReference type="NCBI Taxonomy" id="1341157"/>
    <lineage>
        <taxon>Bacteria</taxon>
        <taxon>Bacillati</taxon>
        <taxon>Bacillota</taxon>
        <taxon>Clostridia</taxon>
        <taxon>Eubacteriales</taxon>
        <taxon>Oscillospiraceae</taxon>
        <taxon>Ruminococcus</taxon>
    </lineage>
</organism>